<gene>
    <name evidence="2" type="ORF">SAMN05421752_11828</name>
</gene>
<feature type="compositionally biased region" description="Polar residues" evidence="1">
    <location>
        <begin position="151"/>
        <end position="162"/>
    </location>
</feature>
<dbReference type="AlphaFoldDB" id="A0A1N7GYW5"/>
<reference evidence="3" key="1">
    <citation type="submission" date="2017-01" db="EMBL/GenBank/DDBJ databases">
        <authorList>
            <person name="Varghese N."/>
            <person name="Submissions S."/>
        </authorList>
    </citation>
    <scope>NUCLEOTIDE SEQUENCE [LARGE SCALE GENOMIC DNA]</scope>
    <source>
        <strain evidence="3">type strain: HArc-</strain>
    </source>
</reference>
<feature type="compositionally biased region" description="Acidic residues" evidence="1">
    <location>
        <begin position="213"/>
        <end position="234"/>
    </location>
</feature>
<dbReference type="Proteomes" id="UP000185936">
    <property type="component" value="Unassembled WGS sequence"/>
</dbReference>
<evidence type="ECO:0000313" key="2">
    <source>
        <dbReference type="EMBL" id="SIS17775.1"/>
    </source>
</evidence>
<dbReference type="RefSeq" id="WP_076610626.1">
    <property type="nucleotide sequence ID" value="NZ_FTNR01000018.1"/>
</dbReference>
<feature type="compositionally biased region" description="Acidic residues" evidence="1">
    <location>
        <begin position="273"/>
        <end position="290"/>
    </location>
</feature>
<accession>A0A1N7GYW5</accession>
<feature type="compositionally biased region" description="Polar residues" evidence="1">
    <location>
        <begin position="60"/>
        <end position="73"/>
    </location>
</feature>
<feature type="compositionally biased region" description="Basic and acidic residues" evidence="1">
    <location>
        <begin position="203"/>
        <end position="212"/>
    </location>
</feature>
<dbReference type="STRING" id="308853.SAMN05421752_11828"/>
<keyword evidence="3" id="KW-1185">Reference proteome</keyword>
<sequence>MTGTRTLAVGIVCLLVATAGFAGGAATVAVFTDTESVSGTFATADSFSVVDIDDAPPKNPTTSQANDSENGSVDNDGPDRTSRSVEAGDSGTVPGNQQNSGEAVESEAKAGDDTTSEDEAKAGDETAVDDEISGDETVGTDEMTIEGGNSDGNEPSGDSDTAPQPAESDAKLTGDEDGTATSEAPDVPHTSDETDQTAPSDEDGSRADRTDPTDEQTADDAENEEADDKDDDSANDNSVNDNSVNDDSEAGYVDDRAGELTDDDGEAEHIGDQDDTSTEDNGVESDSASD</sequence>
<feature type="compositionally biased region" description="Basic and acidic residues" evidence="1">
    <location>
        <begin position="106"/>
        <end position="124"/>
    </location>
</feature>
<evidence type="ECO:0000256" key="1">
    <source>
        <dbReference type="SAM" id="MobiDB-lite"/>
    </source>
</evidence>
<evidence type="ECO:0000313" key="3">
    <source>
        <dbReference type="Proteomes" id="UP000185936"/>
    </source>
</evidence>
<protein>
    <submittedName>
        <fullName evidence="2">SipW-cognate class signal peptide</fullName>
    </submittedName>
</protein>
<dbReference type="OrthoDB" id="387512at2157"/>
<proteinExistence type="predicted"/>
<dbReference type="EMBL" id="FTNR01000018">
    <property type="protein sequence ID" value="SIS17775.1"/>
    <property type="molecule type" value="Genomic_DNA"/>
</dbReference>
<name>A0A1N7GYW5_9EURY</name>
<feature type="region of interest" description="Disordered" evidence="1">
    <location>
        <begin position="50"/>
        <end position="290"/>
    </location>
</feature>
<organism evidence="2 3">
    <name type="scientific">Natronorubrum thiooxidans</name>
    <dbReference type="NCBI Taxonomy" id="308853"/>
    <lineage>
        <taxon>Archaea</taxon>
        <taxon>Methanobacteriati</taxon>
        <taxon>Methanobacteriota</taxon>
        <taxon>Stenosarchaea group</taxon>
        <taxon>Halobacteria</taxon>
        <taxon>Halobacteriales</taxon>
        <taxon>Natrialbaceae</taxon>
        <taxon>Natronorubrum</taxon>
    </lineage>
</organism>